<proteinExistence type="predicted"/>
<sequence>MPKRNWLSVRAEHQPVLKTTGLHMTHLGGGALQLKSSRSWPAKLLGVSSCFSAVRFTSSNVPSGKKITASQVGVLASWFIFCLGCTALEMNKRRCINAVHSTVRTSF</sequence>
<name>A0A1Y2H3K2_9FUNG</name>
<keyword evidence="2" id="KW-1185">Reference proteome</keyword>
<dbReference type="EMBL" id="MCFL01000333">
    <property type="protein sequence ID" value="ORZ29138.1"/>
    <property type="molecule type" value="Genomic_DNA"/>
</dbReference>
<dbReference type="AlphaFoldDB" id="A0A1Y2H3K2"/>
<comment type="caution">
    <text evidence="1">The sequence shown here is derived from an EMBL/GenBank/DDBJ whole genome shotgun (WGS) entry which is preliminary data.</text>
</comment>
<organism evidence="1 2">
    <name type="scientific">Catenaria anguillulae PL171</name>
    <dbReference type="NCBI Taxonomy" id="765915"/>
    <lineage>
        <taxon>Eukaryota</taxon>
        <taxon>Fungi</taxon>
        <taxon>Fungi incertae sedis</taxon>
        <taxon>Blastocladiomycota</taxon>
        <taxon>Blastocladiomycetes</taxon>
        <taxon>Blastocladiales</taxon>
        <taxon>Catenariaceae</taxon>
        <taxon>Catenaria</taxon>
    </lineage>
</organism>
<dbReference type="Proteomes" id="UP000193411">
    <property type="component" value="Unassembled WGS sequence"/>
</dbReference>
<reference evidence="1 2" key="1">
    <citation type="submission" date="2016-07" db="EMBL/GenBank/DDBJ databases">
        <title>Pervasive Adenine N6-methylation of Active Genes in Fungi.</title>
        <authorList>
            <consortium name="DOE Joint Genome Institute"/>
            <person name="Mondo S.J."/>
            <person name="Dannebaum R.O."/>
            <person name="Kuo R.C."/>
            <person name="Labutti K."/>
            <person name="Haridas S."/>
            <person name="Kuo A."/>
            <person name="Salamov A."/>
            <person name="Ahrendt S.R."/>
            <person name="Lipzen A."/>
            <person name="Sullivan W."/>
            <person name="Andreopoulos W.B."/>
            <person name="Clum A."/>
            <person name="Lindquist E."/>
            <person name="Daum C."/>
            <person name="Ramamoorthy G.K."/>
            <person name="Gryganskyi A."/>
            <person name="Culley D."/>
            <person name="Magnuson J.K."/>
            <person name="James T.Y."/>
            <person name="O'Malley M.A."/>
            <person name="Stajich J.E."/>
            <person name="Spatafora J.W."/>
            <person name="Visel A."/>
            <person name="Grigoriev I.V."/>
        </authorList>
    </citation>
    <scope>NUCLEOTIDE SEQUENCE [LARGE SCALE GENOMIC DNA]</scope>
    <source>
        <strain evidence="1 2">PL171</strain>
    </source>
</reference>
<accession>A0A1Y2H3K2</accession>
<gene>
    <name evidence="1" type="ORF">BCR44DRAFT_363288</name>
</gene>
<evidence type="ECO:0000313" key="2">
    <source>
        <dbReference type="Proteomes" id="UP000193411"/>
    </source>
</evidence>
<protein>
    <submittedName>
        <fullName evidence="1">Uncharacterized protein</fullName>
    </submittedName>
</protein>
<evidence type="ECO:0000313" key="1">
    <source>
        <dbReference type="EMBL" id="ORZ29138.1"/>
    </source>
</evidence>